<name>A0A143BI59_9BACT</name>
<reference evidence="2 3" key="2">
    <citation type="journal article" date="2016" name="Environ. Microbiol. Rep.">
        <title>Metagenomic evidence for the presence of phototrophic Gemmatimonadetes bacteria in diverse environments.</title>
        <authorList>
            <person name="Zeng Y."/>
            <person name="Baumbach J."/>
            <person name="Barbosa E.G."/>
            <person name="Azevedo V."/>
            <person name="Zhang C."/>
            <person name="Koblizek M."/>
        </authorList>
    </citation>
    <scope>NUCLEOTIDE SEQUENCE [LARGE SCALE GENOMIC DNA]</scope>
    <source>
        <strain evidence="2 3">AP64</strain>
    </source>
</reference>
<organism evidence="2 3">
    <name type="scientific">Gemmatimonas phototrophica</name>
    <dbReference type="NCBI Taxonomy" id="1379270"/>
    <lineage>
        <taxon>Bacteria</taxon>
        <taxon>Pseudomonadati</taxon>
        <taxon>Gemmatimonadota</taxon>
        <taxon>Gemmatimonadia</taxon>
        <taxon>Gemmatimonadales</taxon>
        <taxon>Gemmatimonadaceae</taxon>
        <taxon>Gemmatimonas</taxon>
    </lineage>
</organism>
<dbReference type="Proteomes" id="UP000076404">
    <property type="component" value="Chromosome"/>
</dbReference>
<accession>A0A143BI59</accession>
<reference evidence="2 3" key="1">
    <citation type="journal article" date="2014" name="Proc. Natl. Acad. Sci. U.S.A.">
        <title>Functional type 2 photosynthetic reaction centers found in the rare bacterial phylum Gemmatimonadetes.</title>
        <authorList>
            <person name="Zeng Y."/>
            <person name="Feng F."/>
            <person name="Medova H."/>
            <person name="Dean J."/>
            <person name="Koblizek M."/>
        </authorList>
    </citation>
    <scope>NUCLEOTIDE SEQUENCE [LARGE SCALE GENOMIC DNA]</scope>
    <source>
        <strain evidence="2 3">AP64</strain>
    </source>
</reference>
<keyword evidence="1" id="KW-0472">Membrane</keyword>
<dbReference type="RefSeq" id="WP_026850463.1">
    <property type="nucleotide sequence ID" value="NZ_CP011454.1"/>
</dbReference>
<protein>
    <submittedName>
        <fullName evidence="2">Uncharacterized protein</fullName>
    </submittedName>
</protein>
<feature type="transmembrane region" description="Helical" evidence="1">
    <location>
        <begin position="41"/>
        <end position="67"/>
    </location>
</feature>
<keyword evidence="1" id="KW-0812">Transmembrane</keyword>
<gene>
    <name evidence="2" type="ORF">GEMMAAP_07370</name>
</gene>
<dbReference type="KEGG" id="gph:GEMMAAP_07370"/>
<keyword evidence="3" id="KW-1185">Reference proteome</keyword>
<evidence type="ECO:0000256" key="1">
    <source>
        <dbReference type="SAM" id="Phobius"/>
    </source>
</evidence>
<evidence type="ECO:0000313" key="2">
    <source>
        <dbReference type="EMBL" id="AMW04709.1"/>
    </source>
</evidence>
<feature type="transmembrane region" description="Helical" evidence="1">
    <location>
        <begin position="12"/>
        <end position="29"/>
    </location>
</feature>
<proteinExistence type="predicted"/>
<dbReference type="AlphaFoldDB" id="A0A143BI59"/>
<sequence length="81" mass="8544">MSQKLQDSPHRLGVTFATVVVLVGMAVLVTDMLRGAAPRDVAAVGAYTAGIAALCYVVVRLVGWAFAEAMITTREHKARGS</sequence>
<keyword evidence="1" id="KW-1133">Transmembrane helix</keyword>
<dbReference type="EMBL" id="CP011454">
    <property type="protein sequence ID" value="AMW04709.1"/>
    <property type="molecule type" value="Genomic_DNA"/>
</dbReference>
<evidence type="ECO:0000313" key="3">
    <source>
        <dbReference type="Proteomes" id="UP000076404"/>
    </source>
</evidence>